<name>A0AAJ7WVB8_PETMA</name>
<evidence type="ECO:0000256" key="8">
    <source>
        <dbReference type="ARBA" id="ARBA00023136"/>
    </source>
</evidence>
<keyword evidence="7" id="KW-0496">Mitochondrion</keyword>
<organism evidence="11 12">
    <name type="scientific">Petromyzon marinus</name>
    <name type="common">Sea lamprey</name>
    <dbReference type="NCBI Taxonomy" id="7757"/>
    <lineage>
        <taxon>Eukaryota</taxon>
        <taxon>Metazoa</taxon>
        <taxon>Chordata</taxon>
        <taxon>Craniata</taxon>
        <taxon>Vertebrata</taxon>
        <taxon>Cyclostomata</taxon>
        <taxon>Hyperoartia</taxon>
        <taxon>Petromyzontiformes</taxon>
        <taxon>Petromyzontidae</taxon>
        <taxon>Petromyzon</taxon>
    </lineage>
</organism>
<dbReference type="PANTHER" id="PTHR45624">
    <property type="entry name" value="MITOCHONDRIAL BASIC AMINO ACIDS TRANSPORTER-RELATED"/>
    <property type="match status" value="1"/>
</dbReference>
<dbReference type="InterPro" id="IPR050567">
    <property type="entry name" value="Mitochondrial_Carrier"/>
</dbReference>
<evidence type="ECO:0000256" key="6">
    <source>
        <dbReference type="ARBA" id="ARBA00022989"/>
    </source>
</evidence>
<evidence type="ECO:0000313" key="12">
    <source>
        <dbReference type="RefSeq" id="XP_032811504.1"/>
    </source>
</evidence>
<dbReference type="Pfam" id="PF00153">
    <property type="entry name" value="Mito_carr"/>
    <property type="match status" value="3"/>
</dbReference>
<keyword evidence="8 9" id="KW-0472">Membrane</keyword>
<proteinExistence type="inferred from homology"/>
<dbReference type="SUPFAM" id="SSF103506">
    <property type="entry name" value="Mitochondrial carrier"/>
    <property type="match status" value="1"/>
</dbReference>
<keyword evidence="4 9" id="KW-0812">Transmembrane</keyword>
<evidence type="ECO:0000256" key="7">
    <source>
        <dbReference type="ARBA" id="ARBA00023128"/>
    </source>
</evidence>
<dbReference type="GO" id="GO:0022857">
    <property type="term" value="F:transmembrane transporter activity"/>
    <property type="evidence" value="ECO:0007669"/>
    <property type="project" value="TreeGrafter"/>
</dbReference>
<dbReference type="AlphaFoldDB" id="A0AAJ7WVB8"/>
<keyword evidence="5" id="KW-0677">Repeat</keyword>
<dbReference type="Gene3D" id="1.50.40.10">
    <property type="entry name" value="Mitochondrial carrier domain"/>
    <property type="match status" value="1"/>
</dbReference>
<dbReference type="GO" id="GO:0031966">
    <property type="term" value="C:mitochondrial membrane"/>
    <property type="evidence" value="ECO:0007669"/>
    <property type="project" value="UniProtKB-SubCell"/>
</dbReference>
<accession>A0AAJ7WVB8</accession>
<keyword evidence="6" id="KW-1133">Transmembrane helix</keyword>
<reference evidence="12" key="1">
    <citation type="submission" date="2025-08" db="UniProtKB">
        <authorList>
            <consortium name="RefSeq"/>
        </authorList>
    </citation>
    <scope>IDENTIFICATION</scope>
    <source>
        <tissue evidence="12">Sperm</tissue>
    </source>
</reference>
<evidence type="ECO:0000256" key="5">
    <source>
        <dbReference type="ARBA" id="ARBA00022737"/>
    </source>
</evidence>
<comment type="similarity">
    <text evidence="2 10">Belongs to the mitochondrial carrier (TC 2.A.29) family.</text>
</comment>
<dbReference type="Proteomes" id="UP001318040">
    <property type="component" value="Chromosome 16"/>
</dbReference>
<evidence type="ECO:0000313" key="11">
    <source>
        <dbReference type="Proteomes" id="UP001318040"/>
    </source>
</evidence>
<evidence type="ECO:0000256" key="1">
    <source>
        <dbReference type="ARBA" id="ARBA00004225"/>
    </source>
</evidence>
<protein>
    <submittedName>
        <fullName evidence="12">Solute carrier family 25 member 48</fullName>
    </submittedName>
</protein>
<feature type="repeat" description="Solcar" evidence="9">
    <location>
        <begin position="113"/>
        <end position="215"/>
    </location>
</feature>
<comment type="subcellular location">
    <subcellularLocation>
        <location evidence="1">Mitochondrion membrane</location>
        <topology evidence="1">Multi-pass membrane protein</topology>
    </subcellularLocation>
</comment>
<feature type="repeat" description="Solcar" evidence="9">
    <location>
        <begin position="224"/>
        <end position="311"/>
    </location>
</feature>
<keyword evidence="3 10" id="KW-0813">Transport</keyword>
<dbReference type="PRINTS" id="PR00926">
    <property type="entry name" value="MITOCARRIER"/>
</dbReference>
<dbReference type="InterPro" id="IPR002067">
    <property type="entry name" value="MCP"/>
</dbReference>
<gene>
    <name evidence="12" type="primary">SLC25A48</name>
</gene>
<sequence>MGNFRVDDFVAGWIGGASSVVVGHPMDTVKTRLQAASGYRSMFHCMTSIYRKESALAFFKGMSFPLASIAAYNSLVFGVFSTSRRVLESLRPPVGSGVPGSHQHAADAAPTRTPVSELMLASALTGAVSVTVGAPVDLVKIRLQMQTQPPAPRALHVAPLGLQPCSLYRGPIHCVWLTVSRGGLRGLYRGAGAMLLRDVPGYCTYFVPYVLLCQLFTPSGQPEPSMGAIWVAGGLAGSLSWGLATPFDVVKSRLQADGVVETKYTGAWHCAQHSYRAEGLPVFFRGLTVNLVRGFPMSAAAFLAYEFSLRAIRGMGQGAGL</sequence>
<dbReference type="CTD" id="153328"/>
<dbReference type="KEGG" id="pmrn:116943017"/>
<dbReference type="PROSITE" id="PS50920">
    <property type="entry name" value="SOLCAR"/>
    <property type="match status" value="3"/>
</dbReference>
<evidence type="ECO:0000256" key="9">
    <source>
        <dbReference type="PROSITE-ProRule" id="PRU00282"/>
    </source>
</evidence>
<evidence type="ECO:0000256" key="10">
    <source>
        <dbReference type="RuleBase" id="RU000488"/>
    </source>
</evidence>
<evidence type="ECO:0000256" key="2">
    <source>
        <dbReference type="ARBA" id="ARBA00006375"/>
    </source>
</evidence>
<feature type="repeat" description="Solcar" evidence="9">
    <location>
        <begin position="3"/>
        <end position="86"/>
    </location>
</feature>
<dbReference type="RefSeq" id="XP_032811504.1">
    <property type="nucleotide sequence ID" value="XM_032955613.1"/>
</dbReference>
<dbReference type="PANTHER" id="PTHR45624:SF7">
    <property type="entry name" value="SOLUTE CARRIER FAMILY 25 MEMBER 48"/>
    <property type="match status" value="1"/>
</dbReference>
<evidence type="ECO:0000256" key="3">
    <source>
        <dbReference type="ARBA" id="ARBA00022448"/>
    </source>
</evidence>
<keyword evidence="11" id="KW-1185">Reference proteome</keyword>
<evidence type="ECO:0000256" key="4">
    <source>
        <dbReference type="ARBA" id="ARBA00022692"/>
    </source>
</evidence>
<dbReference type="InterPro" id="IPR018108">
    <property type="entry name" value="MCP_transmembrane"/>
</dbReference>
<dbReference type="InterPro" id="IPR023395">
    <property type="entry name" value="MCP_dom_sf"/>
</dbReference>